<dbReference type="Proteomes" id="UP000326396">
    <property type="component" value="Linkage Group LG15"/>
</dbReference>
<evidence type="ECO:0000256" key="1">
    <source>
        <dbReference type="SAM" id="SignalP"/>
    </source>
</evidence>
<sequence>MNISKMIKKLTLMMLILLWLFVINDLHGSSNGAFNVESKPVAFVVKRGGGRGVGRASSTVSGGRGGLAYFVPVDGGGRNNGSLCKGGHPSLDCCHLSTLNCGVFIVPADHMDSAPVSDTICNSRPYWILSALPHRAHGFAFGYPGENFPGRSPIPGFLPPEHA</sequence>
<gene>
    <name evidence="2" type="ORF">E3N88_14704</name>
</gene>
<keyword evidence="1" id="KW-0732">Signal</keyword>
<reference evidence="2 3" key="1">
    <citation type="submission" date="2019-05" db="EMBL/GenBank/DDBJ databases">
        <title>Mikania micrantha, genome provides insights into the molecular mechanism of rapid growth.</title>
        <authorList>
            <person name="Liu B."/>
        </authorList>
    </citation>
    <scope>NUCLEOTIDE SEQUENCE [LARGE SCALE GENOMIC DNA]</scope>
    <source>
        <strain evidence="2">NLD-2019</strain>
        <tissue evidence="2">Leaf</tissue>
    </source>
</reference>
<proteinExistence type="predicted"/>
<evidence type="ECO:0000313" key="2">
    <source>
        <dbReference type="EMBL" id="KAD5803344.1"/>
    </source>
</evidence>
<accession>A0A5N6P272</accession>
<protein>
    <submittedName>
        <fullName evidence="2">Uncharacterized protein</fullName>
    </submittedName>
</protein>
<dbReference type="EMBL" id="SZYD01000007">
    <property type="protein sequence ID" value="KAD5803344.1"/>
    <property type="molecule type" value="Genomic_DNA"/>
</dbReference>
<comment type="caution">
    <text evidence="2">The sequence shown here is derived from an EMBL/GenBank/DDBJ whole genome shotgun (WGS) entry which is preliminary data.</text>
</comment>
<name>A0A5N6P272_9ASTR</name>
<evidence type="ECO:0000313" key="3">
    <source>
        <dbReference type="Proteomes" id="UP000326396"/>
    </source>
</evidence>
<feature type="chain" id="PRO_5024450644" evidence="1">
    <location>
        <begin position="29"/>
        <end position="163"/>
    </location>
</feature>
<keyword evidence="3" id="KW-1185">Reference proteome</keyword>
<feature type="signal peptide" evidence="1">
    <location>
        <begin position="1"/>
        <end position="28"/>
    </location>
</feature>
<organism evidence="2 3">
    <name type="scientific">Mikania micrantha</name>
    <name type="common">bitter vine</name>
    <dbReference type="NCBI Taxonomy" id="192012"/>
    <lineage>
        <taxon>Eukaryota</taxon>
        <taxon>Viridiplantae</taxon>
        <taxon>Streptophyta</taxon>
        <taxon>Embryophyta</taxon>
        <taxon>Tracheophyta</taxon>
        <taxon>Spermatophyta</taxon>
        <taxon>Magnoliopsida</taxon>
        <taxon>eudicotyledons</taxon>
        <taxon>Gunneridae</taxon>
        <taxon>Pentapetalae</taxon>
        <taxon>asterids</taxon>
        <taxon>campanulids</taxon>
        <taxon>Asterales</taxon>
        <taxon>Asteraceae</taxon>
        <taxon>Asteroideae</taxon>
        <taxon>Heliantheae alliance</taxon>
        <taxon>Eupatorieae</taxon>
        <taxon>Mikania</taxon>
    </lineage>
</organism>
<dbReference type="AlphaFoldDB" id="A0A5N6P272"/>